<protein>
    <submittedName>
        <fullName evidence="1">LORF2 protein</fullName>
    </submittedName>
</protein>
<evidence type="ECO:0000313" key="1">
    <source>
        <dbReference type="EMBL" id="KAF0874199.1"/>
    </source>
</evidence>
<feature type="non-terminal residue" evidence="1">
    <location>
        <position position="110"/>
    </location>
</feature>
<dbReference type="AlphaFoldDB" id="A0A6G1AED3"/>
<reference evidence="1 2" key="1">
    <citation type="submission" date="2019-11" db="EMBL/GenBank/DDBJ databases">
        <authorList>
            <person name="Yang C."/>
            <person name="Li F."/>
        </authorList>
    </citation>
    <scope>NUCLEOTIDE SEQUENCE [LARGE SCALE GENOMIC DNA]</scope>
    <source>
        <strain evidence="1">KB4526</strain>
        <tissue evidence="1">Muscle</tissue>
    </source>
</reference>
<accession>A0A6G1AED3</accession>
<dbReference type="EMBL" id="VOAJ01005519">
    <property type="protein sequence ID" value="KAF0874199.1"/>
    <property type="molecule type" value="Genomic_DNA"/>
</dbReference>
<feature type="non-terminal residue" evidence="1">
    <location>
        <position position="1"/>
    </location>
</feature>
<proteinExistence type="predicted"/>
<organism evidence="1 2">
    <name type="scientific">Crocuta crocuta</name>
    <name type="common">Spotted hyena</name>
    <dbReference type="NCBI Taxonomy" id="9678"/>
    <lineage>
        <taxon>Eukaryota</taxon>
        <taxon>Metazoa</taxon>
        <taxon>Chordata</taxon>
        <taxon>Craniata</taxon>
        <taxon>Vertebrata</taxon>
        <taxon>Euteleostomi</taxon>
        <taxon>Mammalia</taxon>
        <taxon>Eutheria</taxon>
        <taxon>Laurasiatheria</taxon>
        <taxon>Carnivora</taxon>
        <taxon>Feliformia</taxon>
        <taxon>Hyaenidae</taxon>
        <taxon>Crocuta</taxon>
    </lineage>
</organism>
<sequence>IESSEPNPNFSGQLHYNQSKKITQLGKDSLFNKQCWGNWIATRKKNMKLDHFLTSFMKINSKWIKDLNVRPETIKFLKENTGSNFFDINFRNIFLYLSLYHLYLYDIYLL</sequence>
<dbReference type="Proteomes" id="UP000475037">
    <property type="component" value="Unassembled WGS sequence"/>
</dbReference>
<evidence type="ECO:0000313" key="2">
    <source>
        <dbReference type="Proteomes" id="UP000475037"/>
    </source>
</evidence>
<gene>
    <name evidence="1" type="ORF">FOF47_R06493</name>
</gene>
<comment type="caution">
    <text evidence="1">The sequence shown here is derived from an EMBL/GenBank/DDBJ whole genome shotgun (WGS) entry which is preliminary data.</text>
</comment>
<keyword evidence="2" id="KW-1185">Reference proteome</keyword>
<name>A0A6G1AED3_CROCR</name>